<dbReference type="NCBIfam" id="TIGR02432">
    <property type="entry name" value="lysidine_TilS_N"/>
    <property type="match status" value="1"/>
</dbReference>
<dbReference type="STRING" id="1330021.A0A367LDV5"/>
<dbReference type="Gene3D" id="3.40.50.620">
    <property type="entry name" value="HUPs"/>
    <property type="match status" value="1"/>
</dbReference>
<evidence type="ECO:0000313" key="8">
    <source>
        <dbReference type="EMBL" id="RCI12613.1"/>
    </source>
</evidence>
<keyword evidence="3" id="KW-0819">tRNA processing</keyword>
<keyword evidence="9" id="KW-1185">Reference proteome</keyword>
<dbReference type="AlphaFoldDB" id="A0A367LDV5"/>
<dbReference type="InterPro" id="IPR012094">
    <property type="entry name" value="tRNA_Ile_lys_synt"/>
</dbReference>
<gene>
    <name evidence="8" type="ORF">L249_0319</name>
</gene>
<protein>
    <recommendedName>
        <fullName evidence="1">tRNA(Ile)-lysidine synthetase</fullName>
        <ecNumber evidence="1">6.3.4.19</ecNumber>
    </recommendedName>
</protein>
<comment type="caution">
    <text evidence="8">The sequence shown here is derived from an EMBL/GenBank/DDBJ whole genome shotgun (WGS) entry which is preliminary data.</text>
</comment>
<evidence type="ECO:0000256" key="1">
    <source>
        <dbReference type="ARBA" id="ARBA00013267"/>
    </source>
</evidence>
<dbReference type="SUPFAM" id="SSF52402">
    <property type="entry name" value="Adenine nucleotide alpha hydrolases-like"/>
    <property type="match status" value="1"/>
</dbReference>
<reference evidence="8 9" key="1">
    <citation type="journal article" date="2015" name="BMC Genomics">
        <title>Insights from the genome of Ophiocordyceps polyrhachis-furcata to pathogenicity and host specificity in insect fungi.</title>
        <authorList>
            <person name="Wichadakul D."/>
            <person name="Kobmoo N."/>
            <person name="Ingsriswang S."/>
            <person name="Tangphatsornruang S."/>
            <person name="Chantasingh D."/>
            <person name="Luangsa-ard J.J."/>
            <person name="Eurwilaichitr L."/>
        </authorList>
    </citation>
    <scope>NUCLEOTIDE SEQUENCE [LARGE SCALE GENOMIC DNA]</scope>
    <source>
        <strain evidence="8 9">BCC 54312</strain>
    </source>
</reference>
<dbReference type="HAMAP" id="MF_01161">
    <property type="entry name" value="tRNA_Ile_lys_synt"/>
    <property type="match status" value="1"/>
</dbReference>
<dbReference type="EC" id="6.3.4.19" evidence="1"/>
<dbReference type="PANTHER" id="PTHR43033">
    <property type="entry name" value="TRNA(ILE)-LYSIDINE SYNTHASE-RELATED"/>
    <property type="match status" value="1"/>
</dbReference>
<feature type="domain" description="tRNA(Ile)-lysidine/2-thiocytidine synthase N-terminal" evidence="7">
    <location>
        <begin position="31"/>
        <end position="192"/>
    </location>
</feature>
<dbReference type="EMBL" id="LKCN02000007">
    <property type="protein sequence ID" value="RCI12613.1"/>
    <property type="molecule type" value="Genomic_DNA"/>
</dbReference>
<evidence type="ECO:0000256" key="6">
    <source>
        <dbReference type="ARBA" id="ARBA00048539"/>
    </source>
</evidence>
<dbReference type="GO" id="GO:0032267">
    <property type="term" value="F:tRNA(Ile)-lysidine synthase activity"/>
    <property type="evidence" value="ECO:0007669"/>
    <property type="project" value="UniProtKB-EC"/>
</dbReference>
<dbReference type="GO" id="GO:0008033">
    <property type="term" value="P:tRNA processing"/>
    <property type="evidence" value="ECO:0007669"/>
    <property type="project" value="UniProtKB-KW"/>
</dbReference>
<feature type="domain" description="tRNA(Ile)-lysidine/2-thiocytidine synthase N-terminal" evidence="7">
    <location>
        <begin position="231"/>
        <end position="277"/>
    </location>
</feature>
<sequence length="584" mass="65796">MKPISPAEFRDVVEALLNLPAAACHVRSRTLAISGGVDSIAMAFLFSRLLRSDDGIRTTGGTVTRAVGIVVDHQIRPASGQEAQSVAQEVRKLGLGALVKRLRWSRPPSQLSNVESLARTLRYRMLGRTCRRLHATSLFFAHHRDDQYETVLMRLLTGHGYRGLGGIPPSNAIPECYDLHGVYKSGMAVHRPAEQQLHSYLRRRGPEDVDLAWDRLADLSIPDLSPLRCEAGGVMIHRPLLDFDKERLVATCEANKLRWFEDRTNSDPTLTMRNAIRYLTKSHQLPMALQKPSILALSQRSRRRRSLEDSEAHRLLVRGAVVVEFDANVGTLVVELPSLRLSRCRCSSRLFAPARKKLRLLHRRVVAAAAMRKLIHFVIPELHLPPLSSLDGAVDRLFPALRSDPEPDSQRSEAFTMAGVLFRPIEGPTSSRWFLSRAPLPASRPLPKRTLPRRAHEPPARWRRWRTAQLWDGRFWLQISTRASVALHVMHLMPQHVKSFRLALAPEQRGRLQRLLKKHAPGKTRYSLPALYSAPANGGGSKLLALPSLGIHVPGLERWIRYSARYRQVDASLLDRSKKPRAPS</sequence>
<organism evidence="8 9">
    <name type="scientific">Ophiocordyceps polyrhachis-furcata BCC 54312</name>
    <dbReference type="NCBI Taxonomy" id="1330021"/>
    <lineage>
        <taxon>Eukaryota</taxon>
        <taxon>Fungi</taxon>
        <taxon>Dikarya</taxon>
        <taxon>Ascomycota</taxon>
        <taxon>Pezizomycotina</taxon>
        <taxon>Sordariomycetes</taxon>
        <taxon>Hypocreomycetidae</taxon>
        <taxon>Hypocreales</taxon>
        <taxon>Ophiocordycipitaceae</taxon>
        <taxon>Ophiocordyceps</taxon>
    </lineage>
</organism>
<proteinExistence type="inferred from homology"/>
<evidence type="ECO:0000256" key="5">
    <source>
        <dbReference type="ARBA" id="ARBA00022840"/>
    </source>
</evidence>
<evidence type="ECO:0000259" key="7">
    <source>
        <dbReference type="Pfam" id="PF01171"/>
    </source>
</evidence>
<dbReference type="CDD" id="cd01992">
    <property type="entry name" value="TilS_N"/>
    <property type="match status" value="1"/>
</dbReference>
<dbReference type="Pfam" id="PF01171">
    <property type="entry name" value="ATP_bind_3"/>
    <property type="match status" value="2"/>
</dbReference>
<dbReference type="GO" id="GO:0005524">
    <property type="term" value="F:ATP binding"/>
    <property type="evidence" value="ECO:0007669"/>
    <property type="project" value="UniProtKB-KW"/>
</dbReference>
<dbReference type="InterPro" id="IPR012795">
    <property type="entry name" value="tRNA_Ile_lys_synt_N"/>
</dbReference>
<keyword evidence="5" id="KW-0067">ATP-binding</keyword>
<accession>A0A367LDV5</accession>
<dbReference type="Proteomes" id="UP000253664">
    <property type="component" value="Unassembled WGS sequence"/>
</dbReference>
<evidence type="ECO:0000256" key="2">
    <source>
        <dbReference type="ARBA" id="ARBA00022598"/>
    </source>
</evidence>
<dbReference type="InterPro" id="IPR011063">
    <property type="entry name" value="TilS/TtcA_N"/>
</dbReference>
<comment type="catalytic activity">
    <reaction evidence="6">
        <text>cytidine(34) in tRNA(Ile2) + L-lysine + ATP = lysidine(34) in tRNA(Ile2) + AMP + diphosphate + H(+)</text>
        <dbReference type="Rhea" id="RHEA:43744"/>
        <dbReference type="Rhea" id="RHEA-COMP:10625"/>
        <dbReference type="Rhea" id="RHEA-COMP:10670"/>
        <dbReference type="ChEBI" id="CHEBI:15378"/>
        <dbReference type="ChEBI" id="CHEBI:30616"/>
        <dbReference type="ChEBI" id="CHEBI:32551"/>
        <dbReference type="ChEBI" id="CHEBI:33019"/>
        <dbReference type="ChEBI" id="CHEBI:82748"/>
        <dbReference type="ChEBI" id="CHEBI:83665"/>
        <dbReference type="ChEBI" id="CHEBI:456215"/>
        <dbReference type="EC" id="6.3.4.19"/>
    </reaction>
</comment>
<dbReference type="OrthoDB" id="434144at2759"/>
<evidence type="ECO:0000256" key="4">
    <source>
        <dbReference type="ARBA" id="ARBA00022741"/>
    </source>
</evidence>
<keyword evidence="2" id="KW-0436">Ligase</keyword>
<dbReference type="InterPro" id="IPR014729">
    <property type="entry name" value="Rossmann-like_a/b/a_fold"/>
</dbReference>
<evidence type="ECO:0000256" key="3">
    <source>
        <dbReference type="ARBA" id="ARBA00022694"/>
    </source>
</evidence>
<name>A0A367LDV5_9HYPO</name>
<dbReference type="PANTHER" id="PTHR43033:SF1">
    <property type="entry name" value="TRNA(ILE)-LYSIDINE SYNTHASE-RELATED"/>
    <property type="match status" value="1"/>
</dbReference>
<evidence type="ECO:0000313" key="9">
    <source>
        <dbReference type="Proteomes" id="UP000253664"/>
    </source>
</evidence>
<keyword evidence="4" id="KW-0547">Nucleotide-binding</keyword>